<reference evidence="6" key="1">
    <citation type="submission" date="2017-01" db="EMBL/GenBank/DDBJ databases">
        <authorList>
            <person name="Varghese N."/>
            <person name="Submissions S."/>
        </authorList>
    </citation>
    <scope>NUCLEOTIDE SEQUENCE [LARGE SCALE GENOMIC DNA]</scope>
    <source>
        <strain evidence="6">DSM 21768</strain>
    </source>
</reference>
<evidence type="ECO:0000256" key="2">
    <source>
        <dbReference type="ARBA" id="ARBA00022630"/>
    </source>
</evidence>
<dbReference type="Gene3D" id="3.40.50.360">
    <property type="match status" value="1"/>
</dbReference>
<dbReference type="GO" id="GO:0016020">
    <property type="term" value="C:membrane"/>
    <property type="evidence" value="ECO:0007669"/>
    <property type="project" value="TreeGrafter"/>
</dbReference>
<dbReference type="Proteomes" id="UP000187495">
    <property type="component" value="Unassembled WGS sequence"/>
</dbReference>
<dbReference type="GO" id="GO:0009055">
    <property type="term" value="F:electron transfer activity"/>
    <property type="evidence" value="ECO:0007669"/>
    <property type="project" value="InterPro"/>
</dbReference>
<comment type="cofactor">
    <cofactor evidence="1">
        <name>FMN</name>
        <dbReference type="ChEBI" id="CHEBI:58210"/>
    </cofactor>
</comment>
<dbReference type="InterPro" id="IPR001226">
    <property type="entry name" value="Flavodoxin_CS"/>
</dbReference>
<dbReference type="STRING" id="34061.B0189_06495"/>
<gene>
    <name evidence="5" type="ORF">SAMN02745664_11729</name>
</gene>
<dbReference type="InterPro" id="IPR029039">
    <property type="entry name" value="Flavoprotein-like_sf"/>
</dbReference>
<name>A0A1N7FUQ1_9GAMM</name>
<keyword evidence="3" id="KW-0288">FMN</keyword>
<evidence type="ECO:0000313" key="6">
    <source>
        <dbReference type="Proteomes" id="UP000187495"/>
    </source>
</evidence>
<feature type="domain" description="Flavodoxin-like" evidence="4">
    <location>
        <begin position="20"/>
        <end position="163"/>
    </location>
</feature>
<accession>A0A1N7FUQ1</accession>
<evidence type="ECO:0000259" key="4">
    <source>
        <dbReference type="PROSITE" id="PS50902"/>
    </source>
</evidence>
<keyword evidence="2" id="KW-0285">Flavoprotein</keyword>
<evidence type="ECO:0000256" key="3">
    <source>
        <dbReference type="ARBA" id="ARBA00022643"/>
    </source>
</evidence>
<proteinExistence type="predicted"/>
<sequence>MNDLSTNNQSSHQADSKPSIAIVYHSNYGHTRRVAQAIAQGANGQVGVSMVDIAAIDEQDWACIDAASLIVFGSAVYMGSVTAEFKTFMDSTSKRWVARTWQGKFAAGFANSGGLSGDKLAVLQQLCLFAMQHGMNWVGMPLMPTGNSEEDLNRLSSFLGLMTQSADLPPELSPCQGDIQTAVWFGEHLAKTLLRFAPNSQTNQTV</sequence>
<dbReference type="SUPFAM" id="SSF52218">
    <property type="entry name" value="Flavoproteins"/>
    <property type="match status" value="1"/>
</dbReference>
<dbReference type="EMBL" id="FTNU01000017">
    <property type="protein sequence ID" value="SIS03935.1"/>
    <property type="molecule type" value="Genomic_DNA"/>
</dbReference>
<evidence type="ECO:0000256" key="1">
    <source>
        <dbReference type="ARBA" id="ARBA00001917"/>
    </source>
</evidence>
<organism evidence="5 6">
    <name type="scientific">Moraxella cuniculi DSM 21768</name>
    <dbReference type="NCBI Taxonomy" id="1122245"/>
    <lineage>
        <taxon>Bacteria</taxon>
        <taxon>Pseudomonadati</taxon>
        <taxon>Pseudomonadota</taxon>
        <taxon>Gammaproteobacteria</taxon>
        <taxon>Moraxellales</taxon>
        <taxon>Moraxellaceae</taxon>
        <taxon>Moraxella</taxon>
    </lineage>
</organism>
<dbReference type="PROSITE" id="PS50902">
    <property type="entry name" value="FLAVODOXIN_LIKE"/>
    <property type="match status" value="1"/>
</dbReference>
<keyword evidence="6" id="KW-1185">Reference proteome</keyword>
<dbReference type="GO" id="GO:0003955">
    <property type="term" value="F:NAD(P)H dehydrogenase (quinone) activity"/>
    <property type="evidence" value="ECO:0007669"/>
    <property type="project" value="TreeGrafter"/>
</dbReference>
<dbReference type="AlphaFoldDB" id="A0A1N7FUQ1"/>
<dbReference type="PANTHER" id="PTHR30546">
    <property type="entry name" value="FLAVODOXIN-RELATED PROTEIN WRBA-RELATED"/>
    <property type="match status" value="1"/>
</dbReference>
<dbReference type="InterPro" id="IPR005025">
    <property type="entry name" value="FMN_Rdtase-like_dom"/>
</dbReference>
<evidence type="ECO:0000313" key="5">
    <source>
        <dbReference type="EMBL" id="SIS03935.1"/>
    </source>
</evidence>
<dbReference type="InterPro" id="IPR008254">
    <property type="entry name" value="Flavodoxin/NO_synth"/>
</dbReference>
<dbReference type="Pfam" id="PF03358">
    <property type="entry name" value="FMN_red"/>
    <property type="match status" value="1"/>
</dbReference>
<dbReference type="PANTHER" id="PTHR30546:SF23">
    <property type="entry name" value="FLAVOPROTEIN-LIKE PROTEIN YCP4-RELATED"/>
    <property type="match status" value="1"/>
</dbReference>
<dbReference type="GO" id="GO:0010181">
    <property type="term" value="F:FMN binding"/>
    <property type="evidence" value="ECO:0007669"/>
    <property type="project" value="InterPro"/>
</dbReference>
<protein>
    <submittedName>
        <fullName evidence="5">NAD(P)H dehydrogenase (Quinone)</fullName>
    </submittedName>
</protein>
<dbReference type="PROSITE" id="PS00201">
    <property type="entry name" value="FLAVODOXIN"/>
    <property type="match status" value="1"/>
</dbReference>
<dbReference type="RefSeq" id="WP_076555917.1">
    <property type="nucleotide sequence ID" value="NZ_FTNU01000017.1"/>
</dbReference>